<organism evidence="15">
    <name type="scientific">marine metagenome</name>
    <dbReference type="NCBI Taxonomy" id="408172"/>
    <lineage>
        <taxon>unclassified sequences</taxon>
        <taxon>metagenomes</taxon>
        <taxon>ecological metagenomes</taxon>
    </lineage>
</organism>
<keyword evidence="4" id="KW-0521">NADP</keyword>
<comment type="catalytic activity">
    <reaction evidence="12">
        <text>(S)-2,3,4,5-tetrahydrodipicolinate + NAD(+) + H2O = (2S,4S)-4-hydroxy-2,3,4,5-tetrahydrodipicolinate + NADH + H(+)</text>
        <dbReference type="Rhea" id="RHEA:35323"/>
        <dbReference type="ChEBI" id="CHEBI:15377"/>
        <dbReference type="ChEBI" id="CHEBI:15378"/>
        <dbReference type="ChEBI" id="CHEBI:16845"/>
        <dbReference type="ChEBI" id="CHEBI:57540"/>
        <dbReference type="ChEBI" id="CHEBI:57945"/>
        <dbReference type="ChEBI" id="CHEBI:67139"/>
        <dbReference type="EC" id="1.17.1.8"/>
    </reaction>
</comment>
<keyword evidence="3" id="KW-0028">Amino-acid biosynthesis</keyword>
<comment type="pathway">
    <text evidence="9">Amino-acid biosynthesis; L-lysine biosynthesis via DAP pathway; (S)-tetrahydrodipicolinate from L-aspartate: step 4/4.</text>
</comment>
<dbReference type="GO" id="GO:0019877">
    <property type="term" value="P:diaminopimelate biosynthetic process"/>
    <property type="evidence" value="ECO:0007669"/>
    <property type="project" value="UniProtKB-KW"/>
</dbReference>
<dbReference type="CDD" id="cd02274">
    <property type="entry name" value="DHDPR_N"/>
    <property type="match status" value="1"/>
</dbReference>
<feature type="domain" description="Dihydrodipicolinate reductase C-terminal" evidence="14">
    <location>
        <begin position="110"/>
        <end position="247"/>
    </location>
</feature>
<evidence type="ECO:0000256" key="10">
    <source>
        <dbReference type="ARBA" id="ARBA00038983"/>
    </source>
</evidence>
<dbReference type="InterPro" id="IPR036291">
    <property type="entry name" value="NAD(P)-bd_dom_sf"/>
</dbReference>
<dbReference type="Gene3D" id="3.40.50.720">
    <property type="entry name" value="NAD(P)-binding Rossmann-like Domain"/>
    <property type="match status" value="1"/>
</dbReference>
<sequence length="258" mass="28253">MDKIKVGIAGCLGRMGQELVKATTKDKRIKFVGGYDLKNSKTHSNDIFQGANIIIDFSSPAAIKGNVSLALSYKTGLVVGTTGLNHKETILLKKASKKIPILYSSNMSLGVNLLFELVRQTSLALKDIDYDIEISETHHKHKKDAPSGTAISLGEIASEGRKIPFSKNKVLNRTNKRNKRKIGNIGFAVTRGGEIAGEHTVSFIGDNDRIDLLHKASNRSIFVKGAVEAAVFLFKQKPGLYSMKDVLNIKPKSKKFTQ</sequence>
<dbReference type="NCBIfam" id="TIGR00036">
    <property type="entry name" value="dapB"/>
    <property type="match status" value="1"/>
</dbReference>
<feature type="domain" description="Dihydrodipicolinate reductase N-terminal" evidence="13">
    <location>
        <begin position="4"/>
        <end position="107"/>
    </location>
</feature>
<evidence type="ECO:0000313" key="15">
    <source>
        <dbReference type="EMBL" id="SVB46709.1"/>
    </source>
</evidence>
<dbReference type="InterPro" id="IPR000846">
    <property type="entry name" value="DapB_N"/>
</dbReference>
<proteinExistence type="inferred from homology"/>
<dbReference type="InterPro" id="IPR023940">
    <property type="entry name" value="DHDPR_bac"/>
</dbReference>
<name>A0A382E8J6_9ZZZZ</name>
<dbReference type="Gene3D" id="3.30.360.10">
    <property type="entry name" value="Dihydrodipicolinate Reductase, domain 2"/>
    <property type="match status" value="1"/>
</dbReference>
<dbReference type="AlphaFoldDB" id="A0A382E8J6"/>
<dbReference type="GO" id="GO:0009089">
    <property type="term" value="P:lysine biosynthetic process via diaminopimelate"/>
    <property type="evidence" value="ECO:0007669"/>
    <property type="project" value="InterPro"/>
</dbReference>
<gene>
    <name evidence="15" type="ORF">METZ01_LOCUS199563</name>
</gene>
<keyword evidence="8" id="KW-0457">Lysine biosynthesis</keyword>
<dbReference type="EC" id="1.17.1.8" evidence="10"/>
<keyword evidence="2" id="KW-0963">Cytoplasm</keyword>
<evidence type="ECO:0000259" key="13">
    <source>
        <dbReference type="Pfam" id="PF01113"/>
    </source>
</evidence>
<dbReference type="PROSITE" id="PS01298">
    <property type="entry name" value="DAPB"/>
    <property type="match status" value="1"/>
</dbReference>
<evidence type="ECO:0000256" key="9">
    <source>
        <dbReference type="ARBA" id="ARBA00037922"/>
    </source>
</evidence>
<reference evidence="15" key="1">
    <citation type="submission" date="2018-05" db="EMBL/GenBank/DDBJ databases">
        <authorList>
            <person name="Lanie J.A."/>
            <person name="Ng W.-L."/>
            <person name="Kazmierczak K.M."/>
            <person name="Andrzejewski T.M."/>
            <person name="Davidsen T.M."/>
            <person name="Wayne K.J."/>
            <person name="Tettelin H."/>
            <person name="Glass J.I."/>
            <person name="Rusch D."/>
            <person name="Podicherti R."/>
            <person name="Tsui H.-C.T."/>
            <person name="Winkler M.E."/>
        </authorList>
    </citation>
    <scope>NUCLEOTIDE SEQUENCE</scope>
</reference>
<evidence type="ECO:0000256" key="12">
    <source>
        <dbReference type="ARBA" id="ARBA00049396"/>
    </source>
</evidence>
<dbReference type="SUPFAM" id="SSF51735">
    <property type="entry name" value="NAD(P)-binding Rossmann-fold domains"/>
    <property type="match status" value="1"/>
</dbReference>
<evidence type="ECO:0000259" key="14">
    <source>
        <dbReference type="Pfam" id="PF05173"/>
    </source>
</evidence>
<dbReference type="GO" id="GO:0008839">
    <property type="term" value="F:4-hydroxy-tetrahydrodipicolinate reductase"/>
    <property type="evidence" value="ECO:0007669"/>
    <property type="project" value="UniProtKB-EC"/>
</dbReference>
<dbReference type="PANTHER" id="PTHR20836">
    <property type="entry name" value="DIHYDRODIPICOLINATE REDUCTASE"/>
    <property type="match status" value="1"/>
</dbReference>
<dbReference type="Pfam" id="PF01113">
    <property type="entry name" value="DapB_N"/>
    <property type="match status" value="1"/>
</dbReference>
<evidence type="ECO:0000256" key="3">
    <source>
        <dbReference type="ARBA" id="ARBA00022605"/>
    </source>
</evidence>
<evidence type="ECO:0000256" key="5">
    <source>
        <dbReference type="ARBA" id="ARBA00022915"/>
    </source>
</evidence>
<evidence type="ECO:0000256" key="8">
    <source>
        <dbReference type="ARBA" id="ARBA00023154"/>
    </source>
</evidence>
<dbReference type="PANTHER" id="PTHR20836:SF0">
    <property type="entry name" value="4-HYDROXY-TETRAHYDRODIPICOLINATE REDUCTASE 1, CHLOROPLASTIC-RELATED"/>
    <property type="match status" value="1"/>
</dbReference>
<protein>
    <recommendedName>
        <fullName evidence="10">4-hydroxy-tetrahydrodipicolinate reductase</fullName>
        <ecNumber evidence="10">1.17.1.8</ecNumber>
    </recommendedName>
</protein>
<keyword evidence="7" id="KW-0520">NAD</keyword>
<dbReference type="SUPFAM" id="SSF55347">
    <property type="entry name" value="Glyceraldehyde-3-phosphate dehydrogenase-like, C-terminal domain"/>
    <property type="match status" value="1"/>
</dbReference>
<dbReference type="HAMAP" id="MF_00102">
    <property type="entry name" value="DapB"/>
    <property type="match status" value="1"/>
</dbReference>
<dbReference type="EMBL" id="UINC01043122">
    <property type="protein sequence ID" value="SVB46709.1"/>
    <property type="molecule type" value="Genomic_DNA"/>
</dbReference>
<comment type="similarity">
    <text evidence="1">Belongs to the DapB family.</text>
</comment>
<evidence type="ECO:0000256" key="11">
    <source>
        <dbReference type="ARBA" id="ARBA00049080"/>
    </source>
</evidence>
<dbReference type="Pfam" id="PF05173">
    <property type="entry name" value="DapB_C"/>
    <property type="match status" value="1"/>
</dbReference>
<dbReference type="InterPro" id="IPR022664">
    <property type="entry name" value="DapB_N_CS"/>
</dbReference>
<evidence type="ECO:0000256" key="2">
    <source>
        <dbReference type="ARBA" id="ARBA00022490"/>
    </source>
</evidence>
<evidence type="ECO:0000256" key="1">
    <source>
        <dbReference type="ARBA" id="ARBA00006642"/>
    </source>
</evidence>
<accession>A0A382E8J6</accession>
<evidence type="ECO:0000256" key="6">
    <source>
        <dbReference type="ARBA" id="ARBA00023002"/>
    </source>
</evidence>
<comment type="catalytic activity">
    <reaction evidence="11">
        <text>(S)-2,3,4,5-tetrahydrodipicolinate + NADP(+) + H2O = (2S,4S)-4-hydroxy-2,3,4,5-tetrahydrodipicolinate + NADPH + H(+)</text>
        <dbReference type="Rhea" id="RHEA:35331"/>
        <dbReference type="ChEBI" id="CHEBI:15377"/>
        <dbReference type="ChEBI" id="CHEBI:15378"/>
        <dbReference type="ChEBI" id="CHEBI:16845"/>
        <dbReference type="ChEBI" id="CHEBI:57783"/>
        <dbReference type="ChEBI" id="CHEBI:58349"/>
        <dbReference type="ChEBI" id="CHEBI:67139"/>
        <dbReference type="EC" id="1.17.1.8"/>
    </reaction>
</comment>
<evidence type="ECO:0000256" key="4">
    <source>
        <dbReference type="ARBA" id="ARBA00022857"/>
    </source>
</evidence>
<evidence type="ECO:0000256" key="7">
    <source>
        <dbReference type="ARBA" id="ARBA00023027"/>
    </source>
</evidence>
<dbReference type="InterPro" id="IPR022663">
    <property type="entry name" value="DapB_C"/>
</dbReference>
<dbReference type="PIRSF" id="PIRSF000161">
    <property type="entry name" value="DHPR"/>
    <property type="match status" value="1"/>
</dbReference>
<keyword evidence="6" id="KW-0560">Oxidoreductase</keyword>
<keyword evidence="5" id="KW-0220">Diaminopimelate biosynthesis</keyword>